<feature type="domain" description="Carrier" evidence="1">
    <location>
        <begin position="1"/>
        <end position="79"/>
    </location>
</feature>
<dbReference type="Gene3D" id="1.10.1200.10">
    <property type="entry name" value="ACP-like"/>
    <property type="match status" value="1"/>
</dbReference>
<dbReference type="InterPro" id="IPR036736">
    <property type="entry name" value="ACP-like_sf"/>
</dbReference>
<dbReference type="SUPFAM" id="SSF47336">
    <property type="entry name" value="ACP-like"/>
    <property type="match status" value="1"/>
</dbReference>
<keyword evidence="3" id="KW-1185">Reference proteome</keyword>
<dbReference type="Proteomes" id="UP000294937">
    <property type="component" value="Unassembled WGS sequence"/>
</dbReference>
<dbReference type="InterPro" id="IPR009081">
    <property type="entry name" value="PP-bd_ACP"/>
</dbReference>
<dbReference type="EMBL" id="SMAG01000006">
    <property type="protein sequence ID" value="TCS93653.1"/>
    <property type="molecule type" value="Genomic_DNA"/>
</dbReference>
<sequence>MNKQEIFELLVRNICEVLPELEKHHFKPDDRLVDLGADSVDRAEIVTLILEDLSLSIPRVELSGVKNIGELSEVLYAKLHTV</sequence>
<dbReference type="RefSeq" id="WP_131925554.1">
    <property type="nucleotide sequence ID" value="NZ_SMAG01000006.1"/>
</dbReference>
<name>A0A4R3L283_9BACL</name>
<proteinExistence type="predicted"/>
<dbReference type="OrthoDB" id="487863at2"/>
<comment type="caution">
    <text evidence="2">The sequence shown here is derived from an EMBL/GenBank/DDBJ whole genome shotgun (WGS) entry which is preliminary data.</text>
</comment>
<accession>A0A4R3L283</accession>
<reference evidence="2 3" key="1">
    <citation type="submission" date="2019-03" db="EMBL/GenBank/DDBJ databases">
        <title>Genomic Encyclopedia of Type Strains, Phase IV (KMG-IV): sequencing the most valuable type-strain genomes for metagenomic binning, comparative biology and taxonomic classification.</title>
        <authorList>
            <person name="Goeker M."/>
        </authorList>
    </citation>
    <scope>NUCLEOTIDE SEQUENCE [LARGE SCALE GENOMIC DNA]</scope>
    <source>
        <strain evidence="2 3">DSM 45707</strain>
    </source>
</reference>
<dbReference type="Pfam" id="PF00550">
    <property type="entry name" value="PP-binding"/>
    <property type="match status" value="1"/>
</dbReference>
<dbReference type="PROSITE" id="PS50075">
    <property type="entry name" value="CARRIER"/>
    <property type="match status" value="1"/>
</dbReference>
<dbReference type="AlphaFoldDB" id="A0A4R3L283"/>
<dbReference type="NCBIfam" id="NF005502">
    <property type="entry name" value="PRK07117.1"/>
    <property type="match status" value="1"/>
</dbReference>
<evidence type="ECO:0000313" key="2">
    <source>
        <dbReference type="EMBL" id="TCS93653.1"/>
    </source>
</evidence>
<evidence type="ECO:0000259" key="1">
    <source>
        <dbReference type="PROSITE" id="PS50075"/>
    </source>
</evidence>
<protein>
    <submittedName>
        <fullName evidence="2">Polyketide biosynthesis acyl carrier protein</fullName>
    </submittedName>
</protein>
<organism evidence="2 3">
    <name type="scientific">Hazenella coriacea</name>
    <dbReference type="NCBI Taxonomy" id="1179467"/>
    <lineage>
        <taxon>Bacteria</taxon>
        <taxon>Bacillati</taxon>
        <taxon>Bacillota</taxon>
        <taxon>Bacilli</taxon>
        <taxon>Bacillales</taxon>
        <taxon>Thermoactinomycetaceae</taxon>
        <taxon>Hazenella</taxon>
    </lineage>
</organism>
<evidence type="ECO:0000313" key="3">
    <source>
        <dbReference type="Proteomes" id="UP000294937"/>
    </source>
</evidence>
<gene>
    <name evidence="2" type="ORF">EDD58_10686</name>
</gene>